<dbReference type="InterPro" id="IPR035994">
    <property type="entry name" value="Nucleoside_phosphorylase_sf"/>
</dbReference>
<keyword evidence="4" id="KW-1185">Reference proteome</keyword>
<keyword evidence="1" id="KW-0677">Repeat</keyword>
<dbReference type="InterPro" id="IPR053137">
    <property type="entry name" value="NLR-like"/>
</dbReference>
<dbReference type="InterPro" id="IPR027417">
    <property type="entry name" value="P-loop_NTPase"/>
</dbReference>
<evidence type="ECO:0000259" key="2">
    <source>
        <dbReference type="PROSITE" id="PS50837"/>
    </source>
</evidence>
<evidence type="ECO:0000313" key="3">
    <source>
        <dbReference type="EMBL" id="CAF9905412.1"/>
    </source>
</evidence>
<dbReference type="InterPro" id="IPR056884">
    <property type="entry name" value="NPHP3-like_N"/>
</dbReference>
<dbReference type="OrthoDB" id="538223at2759"/>
<dbReference type="InterPro" id="IPR015943">
    <property type="entry name" value="WD40/YVTN_repeat-like_dom_sf"/>
</dbReference>
<evidence type="ECO:0000256" key="1">
    <source>
        <dbReference type="ARBA" id="ARBA00022737"/>
    </source>
</evidence>
<dbReference type="GO" id="GO:0009116">
    <property type="term" value="P:nucleoside metabolic process"/>
    <property type="evidence" value="ECO:0007669"/>
    <property type="project" value="InterPro"/>
</dbReference>
<dbReference type="SUPFAM" id="SSF52540">
    <property type="entry name" value="P-loop containing nucleoside triphosphate hydrolases"/>
    <property type="match status" value="1"/>
</dbReference>
<reference evidence="3" key="1">
    <citation type="submission" date="2021-03" db="EMBL/GenBank/DDBJ databases">
        <authorList>
            <person name="Tagirdzhanova G."/>
        </authorList>
    </citation>
    <scope>NUCLEOTIDE SEQUENCE</scope>
</reference>
<dbReference type="GO" id="GO:0003824">
    <property type="term" value="F:catalytic activity"/>
    <property type="evidence" value="ECO:0007669"/>
    <property type="project" value="InterPro"/>
</dbReference>
<dbReference type="InterPro" id="IPR007111">
    <property type="entry name" value="NACHT_NTPase"/>
</dbReference>
<dbReference type="Proteomes" id="UP000664169">
    <property type="component" value="Unassembled WGS sequence"/>
</dbReference>
<dbReference type="PANTHER" id="PTHR46082">
    <property type="entry name" value="ATP/GTP-BINDING PROTEIN-RELATED"/>
    <property type="match status" value="1"/>
</dbReference>
<dbReference type="SUPFAM" id="SSF53167">
    <property type="entry name" value="Purine and uridine phosphorylases"/>
    <property type="match status" value="1"/>
</dbReference>
<organism evidence="3 4">
    <name type="scientific">Gomphillus americanus</name>
    <dbReference type="NCBI Taxonomy" id="1940652"/>
    <lineage>
        <taxon>Eukaryota</taxon>
        <taxon>Fungi</taxon>
        <taxon>Dikarya</taxon>
        <taxon>Ascomycota</taxon>
        <taxon>Pezizomycotina</taxon>
        <taxon>Lecanoromycetes</taxon>
        <taxon>OSLEUM clade</taxon>
        <taxon>Ostropomycetidae</taxon>
        <taxon>Ostropales</taxon>
        <taxon>Graphidaceae</taxon>
        <taxon>Gomphilloideae</taxon>
        <taxon>Gomphillus</taxon>
    </lineage>
</organism>
<name>A0A8H3EGT1_9LECA</name>
<gene>
    <name evidence="3" type="ORF">GOMPHAMPRED_003167</name>
</gene>
<dbReference type="Pfam" id="PF24883">
    <property type="entry name" value="NPHP3_N"/>
    <property type="match status" value="1"/>
</dbReference>
<dbReference type="Gene3D" id="3.40.50.1580">
    <property type="entry name" value="Nucleoside phosphorylase domain"/>
    <property type="match status" value="1"/>
</dbReference>
<accession>A0A8H3EGT1</accession>
<sequence length="1607" mass="181295">MAFTTFDYTVGWISALPVELAAAKAMMDKPLHPILPQDTQDTNNYTLGRIGKHNVVLAIPPNMGVGAAAQAAANLLRSFPNIRFGLMVGIGGGVPGALTANSMLDNSMLDIRLGDVVVSYPKQQHGGVIQYDFGTEIQESNGSEFVRKGHLDKPPPVLLTALRNLQANDMTEPLKFQRHYEEMLENYPTMSRQYLRPDNDELYSSYYIHQGDKADCSQCPKEQLIARNSRTVSIVHYGLIGSANRVLRNAVERDRLHEEEGIICFEMEAAGLMNEFPCVVIRGICDYCDSHKSKQWQAYSSAIAAAYAKELLLNIAPKSVDTLPRLSFLINLVEQQLDKTHQTNESLRKITSKLESVEDVAAHTRHTECIEALNCLHPRYDKARLEDTKGGLLRDAYKWVLETKEYKSWQSIGGLLWIKGNPGKGKTMLVCGIVDELKHDDKAYFFCQATINTNNTATMVLRGLIFAALDLIVPLSDTLSGKIAQASKLPQESAFYVYSDIIDEILSSQKMVILIDALDECLSGQDMLLRYIVKSSASHSSQWLVTSRNIPAIGDYLNQASRLSLELNDRSVSDAVHGFIRHKVRELARAKDYDADLQTFVLRYLLDNAEGTFLWVSLVCSSLLKIRPRETKAELLEYPPSLRAVYQRMLSIIEEAKDAHKLKQILSTICIVFRPITLDELGSLIDLPEEDMPYLEDFISECGSFLNIRQSSIEFVHQSAKDFLLEQEPQHILSCKKINLHHRAFVKSLEALQSLKRNMYSLIEPGTSLDEVVIPDPDPLKDIRYACLYWIDHLMQSYERPSIAGISATDASLILNFLEMKYLYWLESLSLLEQVYPATLKLLKLQFATQFDSGSEQPSSDPSEYSIFQEFVNDSIQFIQYFQQALVHFPLQVYISGLLFCPSYSLIKQRFWHEAPTWASVERGLEEYWPSYLSLDNVDYPRFLLWSADAERLAALDRNGISTWDVTTGQLLTTFEARHEFAFADSGATLMTISDNGASIALWSTITGELLETKMLRDSKFPAPVPKSFGKGEFESAFSDDASLVARAHSWIHSVEIHRTSCGGIVRRIPLYDVEFMICNLSFNISKSLLVVARANGFIEVLDIESGYNIWSTPSKAFSQVMFSRCSTVLAIASDRLEMWDWQSDRIFYSLPAIGTRVDSAIQTRKVTFLQDTVLVSNATELEEWDLKSPTKHGNHMSFGTKISAVRVCNDGQKIAAATVDAVRVWHLDKAIGAASTIDDSSNTESLKCVYFNGKTIYTVSDSDTSSIRMRSVAVEDNADVTLRTQVNSDMCSMSPNGSNIALWGYYNKSAEIWNLDHGRRLLLMNSSGDNSLMGMGWGPGEAQITISQLNQTAWLECWSISEARMVRRLALPSNREVVSDKDFEYLFWSPTGSHLLMSSEFGLDLWTEDQTCWRNVLEDNGYSCVNESCMSFSADASLFAYISAEKDLKLFKTDTLNMLLSIRGHGLSFLLSIDDHWLKTDRAWYGVPHTSTKIDKLVVSRRNSEHLNIESDPWRDKTWLRSGETNIIWLPPEYRPAASCWDTVKSKIVLGMDATRFTILDVRWNHSIGSKSQYTEGTELSPRHLHKRRRSSVAIYPQHKKIAESL</sequence>
<dbReference type="Gene3D" id="2.130.10.10">
    <property type="entry name" value="YVTN repeat-like/Quinoprotein amine dehydrogenase"/>
    <property type="match status" value="2"/>
</dbReference>
<dbReference type="SUPFAM" id="SSF101908">
    <property type="entry name" value="Putative isomerase YbhE"/>
    <property type="match status" value="1"/>
</dbReference>
<dbReference type="PANTHER" id="PTHR46082:SF11">
    <property type="entry name" value="AAA+ ATPASE DOMAIN-CONTAINING PROTEIN-RELATED"/>
    <property type="match status" value="1"/>
</dbReference>
<evidence type="ECO:0000313" key="4">
    <source>
        <dbReference type="Proteomes" id="UP000664169"/>
    </source>
</evidence>
<proteinExistence type="predicted"/>
<dbReference type="EMBL" id="CAJPDQ010000002">
    <property type="protein sequence ID" value="CAF9905412.1"/>
    <property type="molecule type" value="Genomic_DNA"/>
</dbReference>
<protein>
    <recommendedName>
        <fullName evidence="2">NACHT domain-containing protein</fullName>
    </recommendedName>
</protein>
<dbReference type="SUPFAM" id="SSF50978">
    <property type="entry name" value="WD40 repeat-like"/>
    <property type="match status" value="1"/>
</dbReference>
<dbReference type="PROSITE" id="PS50837">
    <property type="entry name" value="NACHT"/>
    <property type="match status" value="1"/>
</dbReference>
<comment type="caution">
    <text evidence="3">The sequence shown here is derived from an EMBL/GenBank/DDBJ whole genome shotgun (WGS) entry which is preliminary data.</text>
</comment>
<feature type="domain" description="NACHT" evidence="2">
    <location>
        <begin position="414"/>
        <end position="548"/>
    </location>
</feature>
<dbReference type="InterPro" id="IPR036322">
    <property type="entry name" value="WD40_repeat_dom_sf"/>
</dbReference>
<dbReference type="Gene3D" id="3.40.50.300">
    <property type="entry name" value="P-loop containing nucleotide triphosphate hydrolases"/>
    <property type="match status" value="1"/>
</dbReference>